<evidence type="ECO:0000256" key="15">
    <source>
        <dbReference type="ARBA" id="ARBA00040883"/>
    </source>
</evidence>
<keyword evidence="13 16" id="KW-0173">Coenzyme A biosynthesis</keyword>
<reference evidence="17 18" key="1">
    <citation type="submission" date="2012-01" db="EMBL/GenBank/DDBJ databases">
        <title>The Genome Sequence of Scardovia wiggsiae F0424.</title>
        <authorList>
            <consortium name="The Broad Institute Genome Sequencing Platform"/>
            <person name="Earl A."/>
            <person name="Ward D."/>
            <person name="Feldgarden M."/>
            <person name="Gevers D."/>
            <person name="Izard J."/>
            <person name="Ganesan A."/>
            <person name="Baranova O.V."/>
            <person name="Blanton J.M."/>
            <person name="Tanner A.C."/>
            <person name="Mathney J."/>
            <person name="Dewhirst F.E."/>
            <person name="Young S.K."/>
            <person name="Zeng Q."/>
            <person name="Gargeya S."/>
            <person name="Fitzgerald M."/>
            <person name="Haas B."/>
            <person name="Abouelleil A."/>
            <person name="Alvarado L."/>
            <person name="Arachchi H.M."/>
            <person name="Berlin A."/>
            <person name="Chapman S.B."/>
            <person name="Gearin G."/>
            <person name="Goldberg J."/>
            <person name="Griggs A."/>
            <person name="Gujja S."/>
            <person name="Hansen M."/>
            <person name="Heiman D."/>
            <person name="Howarth C."/>
            <person name="Larimer J."/>
            <person name="Lui A."/>
            <person name="MacDonald P.J.P."/>
            <person name="McCowen C."/>
            <person name="Montmayeur A."/>
            <person name="Murphy C."/>
            <person name="Neiman D."/>
            <person name="Pearson M."/>
            <person name="Priest M."/>
            <person name="Roberts A."/>
            <person name="Saif S."/>
            <person name="Shea T."/>
            <person name="Sisk P."/>
            <person name="Stolte C."/>
            <person name="Sykes S."/>
            <person name="Wortman J."/>
            <person name="Nusbaum C."/>
            <person name="Birren B."/>
        </authorList>
    </citation>
    <scope>NUCLEOTIDE SEQUENCE [LARGE SCALE GENOMIC DNA]</scope>
    <source>
        <strain evidence="17 18">F0424</strain>
    </source>
</reference>
<dbReference type="HOGENOM" id="CLU_066627_1_0_11"/>
<keyword evidence="11 16" id="KW-0067">ATP-binding</keyword>
<accession>J0X2H3</accession>
<dbReference type="NCBIfam" id="TIGR00671">
    <property type="entry name" value="baf"/>
    <property type="match status" value="1"/>
</dbReference>
<keyword evidence="18" id="KW-1185">Reference proteome</keyword>
<keyword evidence="12 16" id="KW-0630">Potassium</keyword>
<dbReference type="InterPro" id="IPR043129">
    <property type="entry name" value="ATPase_NBD"/>
</dbReference>
<name>J0X2H3_9BIFI</name>
<proteinExistence type="inferred from homology"/>
<feature type="binding site" evidence="16">
    <location>
        <position position="144"/>
    </location>
    <ligand>
        <name>K(+)</name>
        <dbReference type="ChEBI" id="CHEBI:29103"/>
    </ligand>
</feature>
<keyword evidence="9 16" id="KW-0547">Nucleotide-binding</keyword>
<comment type="subcellular location">
    <subcellularLocation>
        <location evidence="3 16">Cytoplasm</location>
    </subcellularLocation>
</comment>
<organism evidence="17 18">
    <name type="scientific">Scardovia wiggsiae F0424</name>
    <dbReference type="NCBI Taxonomy" id="857290"/>
    <lineage>
        <taxon>Bacteria</taxon>
        <taxon>Bacillati</taxon>
        <taxon>Actinomycetota</taxon>
        <taxon>Actinomycetes</taxon>
        <taxon>Bifidobacteriales</taxon>
        <taxon>Bifidobacteriaceae</taxon>
        <taxon>Scardovia</taxon>
    </lineage>
</organism>
<comment type="cofactor">
    <cofactor evidence="2">
        <name>K(+)</name>
        <dbReference type="ChEBI" id="CHEBI:29103"/>
    </cofactor>
</comment>
<dbReference type="UniPathway" id="UPA00241">
    <property type="reaction ID" value="UER00352"/>
</dbReference>
<dbReference type="PANTHER" id="PTHR34265:SF1">
    <property type="entry name" value="TYPE III PANTOTHENATE KINASE"/>
    <property type="match status" value="1"/>
</dbReference>
<dbReference type="AlphaFoldDB" id="J0X2H3"/>
<sequence>MLVAVDIGNTNIVTGFLDTPSEGKAPAVQKHAPARQIINTYRMATHISRTGDEYGIVLLQFLALSSYKPSDVEGVIISSVVPQIMHSFRAGIIKFLGRSPVIVGPGVKTGINVKMDDPKSMGADCLADCVAAYHLYSRPVLVIDIGTATTYNIVDPQGSIIMGAISPGLQASAHALAGDTAQLPNVEITRPDTILAKNTSDAIRAGLYYTFLGGLGHIVSRCREEYSEDLTVIMTGGLGHVVEEDARRSGLIDIYDPDLIFKGMDIIYTRTAQGRK</sequence>
<dbReference type="GO" id="GO:0005524">
    <property type="term" value="F:ATP binding"/>
    <property type="evidence" value="ECO:0007669"/>
    <property type="project" value="UniProtKB-UniRule"/>
</dbReference>
<keyword evidence="16" id="KW-0479">Metal-binding</keyword>
<dbReference type="CDD" id="cd24015">
    <property type="entry name" value="ASKHA_NBD_PanK-III"/>
    <property type="match status" value="1"/>
</dbReference>
<dbReference type="PANTHER" id="PTHR34265">
    <property type="entry name" value="TYPE III PANTOTHENATE KINASE"/>
    <property type="match status" value="1"/>
</dbReference>
<keyword evidence="10 16" id="KW-0418">Kinase</keyword>
<evidence type="ECO:0000256" key="1">
    <source>
        <dbReference type="ARBA" id="ARBA00001206"/>
    </source>
</evidence>
<evidence type="ECO:0000256" key="5">
    <source>
        <dbReference type="ARBA" id="ARBA00011738"/>
    </source>
</evidence>
<comment type="subunit">
    <text evidence="5 16">Homodimer.</text>
</comment>
<evidence type="ECO:0000256" key="14">
    <source>
        <dbReference type="ARBA" id="ARBA00038036"/>
    </source>
</evidence>
<keyword evidence="7 16" id="KW-0963">Cytoplasm</keyword>
<dbReference type="GO" id="GO:0004594">
    <property type="term" value="F:pantothenate kinase activity"/>
    <property type="evidence" value="ECO:0007669"/>
    <property type="project" value="UniProtKB-UniRule"/>
</dbReference>
<dbReference type="Proteomes" id="UP000006415">
    <property type="component" value="Unassembled WGS sequence"/>
</dbReference>
<evidence type="ECO:0000313" key="17">
    <source>
        <dbReference type="EMBL" id="EJD65601.1"/>
    </source>
</evidence>
<dbReference type="Gene3D" id="3.30.420.40">
    <property type="match status" value="2"/>
</dbReference>
<evidence type="ECO:0000313" key="18">
    <source>
        <dbReference type="Proteomes" id="UP000006415"/>
    </source>
</evidence>
<dbReference type="SUPFAM" id="SSF53067">
    <property type="entry name" value="Actin-like ATPase domain"/>
    <property type="match status" value="2"/>
</dbReference>
<dbReference type="GO" id="GO:0046872">
    <property type="term" value="F:metal ion binding"/>
    <property type="evidence" value="ECO:0007669"/>
    <property type="project" value="UniProtKB-KW"/>
</dbReference>
<evidence type="ECO:0000256" key="7">
    <source>
        <dbReference type="ARBA" id="ARBA00022490"/>
    </source>
</evidence>
<comment type="caution">
    <text evidence="17">The sequence shown here is derived from an EMBL/GenBank/DDBJ whole genome shotgun (WGS) entry which is preliminary data.</text>
</comment>
<evidence type="ECO:0000256" key="8">
    <source>
        <dbReference type="ARBA" id="ARBA00022679"/>
    </source>
</evidence>
<comment type="pathway">
    <text evidence="4 16">Cofactor biosynthesis; coenzyme A biosynthesis; CoA from (R)-pantothenate: step 1/5.</text>
</comment>
<evidence type="ECO:0000256" key="2">
    <source>
        <dbReference type="ARBA" id="ARBA00001958"/>
    </source>
</evidence>
<dbReference type="HAMAP" id="MF_01274">
    <property type="entry name" value="Pantothen_kinase_3"/>
    <property type="match status" value="1"/>
</dbReference>
<dbReference type="GO" id="GO:0005737">
    <property type="term" value="C:cytoplasm"/>
    <property type="evidence" value="ECO:0007669"/>
    <property type="project" value="UniProtKB-SubCell"/>
</dbReference>
<comment type="similarity">
    <text evidence="14 16">Belongs to the type III pantothenate kinase family.</text>
</comment>
<feature type="binding site" evidence="16">
    <location>
        <begin position="6"/>
        <end position="13"/>
    </location>
    <ligand>
        <name>ATP</name>
        <dbReference type="ChEBI" id="CHEBI:30616"/>
    </ligand>
</feature>
<evidence type="ECO:0000256" key="3">
    <source>
        <dbReference type="ARBA" id="ARBA00004496"/>
    </source>
</evidence>
<dbReference type="EMBL" id="AGZS01000001">
    <property type="protein sequence ID" value="EJD65601.1"/>
    <property type="molecule type" value="Genomic_DNA"/>
</dbReference>
<evidence type="ECO:0000256" key="9">
    <source>
        <dbReference type="ARBA" id="ARBA00022741"/>
    </source>
</evidence>
<evidence type="ECO:0000256" key="12">
    <source>
        <dbReference type="ARBA" id="ARBA00022958"/>
    </source>
</evidence>
<comment type="cofactor">
    <cofactor evidence="16">
        <name>NH4(+)</name>
        <dbReference type="ChEBI" id="CHEBI:28938"/>
    </cofactor>
    <cofactor evidence="16">
        <name>K(+)</name>
        <dbReference type="ChEBI" id="CHEBI:29103"/>
    </cofactor>
    <text evidence="16">A monovalent cation. Ammonium or potassium.</text>
</comment>
<dbReference type="OrthoDB" id="9804707at2"/>
<dbReference type="STRING" id="857290.HMPREF9156_00365"/>
<comment type="catalytic activity">
    <reaction evidence="1 16">
        <text>(R)-pantothenate + ATP = (R)-4'-phosphopantothenate + ADP + H(+)</text>
        <dbReference type="Rhea" id="RHEA:16373"/>
        <dbReference type="ChEBI" id="CHEBI:10986"/>
        <dbReference type="ChEBI" id="CHEBI:15378"/>
        <dbReference type="ChEBI" id="CHEBI:29032"/>
        <dbReference type="ChEBI" id="CHEBI:30616"/>
        <dbReference type="ChEBI" id="CHEBI:456216"/>
        <dbReference type="EC" id="2.7.1.33"/>
    </reaction>
</comment>
<dbReference type="GO" id="GO:0015937">
    <property type="term" value="P:coenzyme A biosynthetic process"/>
    <property type="evidence" value="ECO:0007669"/>
    <property type="project" value="UniProtKB-UniRule"/>
</dbReference>
<feature type="binding site" evidence="16">
    <location>
        <position position="147"/>
    </location>
    <ligand>
        <name>ATP</name>
        <dbReference type="ChEBI" id="CHEBI:30616"/>
    </ligand>
</feature>
<feature type="binding site" evidence="16">
    <location>
        <position position="199"/>
    </location>
    <ligand>
        <name>substrate</name>
    </ligand>
</feature>
<evidence type="ECO:0000256" key="11">
    <source>
        <dbReference type="ARBA" id="ARBA00022840"/>
    </source>
</evidence>
<evidence type="ECO:0000256" key="16">
    <source>
        <dbReference type="HAMAP-Rule" id="MF_01274"/>
    </source>
</evidence>
<dbReference type="EC" id="2.7.1.33" evidence="6 16"/>
<comment type="function">
    <text evidence="16">Catalyzes the phosphorylation of pantothenate (Pan), the first step in CoA biosynthesis.</text>
</comment>
<comment type="caution">
    <text evidence="16">Lacks conserved residue(s) required for the propagation of feature annotation.</text>
</comment>
<dbReference type="eggNOG" id="COG1521">
    <property type="taxonomic scope" value="Bacteria"/>
</dbReference>
<evidence type="ECO:0000256" key="6">
    <source>
        <dbReference type="ARBA" id="ARBA00012102"/>
    </source>
</evidence>
<feature type="active site" description="Proton acceptor" evidence="16">
    <location>
        <position position="124"/>
    </location>
</feature>
<dbReference type="InterPro" id="IPR004619">
    <property type="entry name" value="Type_III_PanK"/>
</dbReference>
<evidence type="ECO:0000256" key="10">
    <source>
        <dbReference type="ARBA" id="ARBA00022777"/>
    </source>
</evidence>
<protein>
    <recommendedName>
        <fullName evidence="15 16">Type III pantothenate kinase</fullName>
        <ecNumber evidence="6 16">2.7.1.33</ecNumber>
    </recommendedName>
    <alternativeName>
        <fullName evidence="16">PanK-III</fullName>
    </alternativeName>
    <alternativeName>
        <fullName evidence="16">Pantothenic acid kinase</fullName>
    </alternativeName>
</protein>
<evidence type="ECO:0000256" key="13">
    <source>
        <dbReference type="ARBA" id="ARBA00022993"/>
    </source>
</evidence>
<feature type="binding site" evidence="16">
    <location>
        <begin position="122"/>
        <end position="125"/>
    </location>
    <ligand>
        <name>substrate</name>
    </ligand>
</feature>
<keyword evidence="8 16" id="KW-0808">Transferase</keyword>
<dbReference type="Pfam" id="PF03309">
    <property type="entry name" value="Pan_kinase"/>
    <property type="match status" value="1"/>
</dbReference>
<evidence type="ECO:0000256" key="4">
    <source>
        <dbReference type="ARBA" id="ARBA00005225"/>
    </source>
</evidence>
<dbReference type="RefSeq" id="WP_007147433.1">
    <property type="nucleotide sequence ID" value="NZ_AKCI01000001.1"/>
</dbReference>
<gene>
    <name evidence="16" type="primary">coaX</name>
    <name evidence="17" type="ORF">HMPREF9156_00365</name>
</gene>